<organism evidence="13 14">
    <name type="scientific">Povalibacter uvarum</name>
    <dbReference type="NCBI Taxonomy" id="732238"/>
    <lineage>
        <taxon>Bacteria</taxon>
        <taxon>Pseudomonadati</taxon>
        <taxon>Pseudomonadota</taxon>
        <taxon>Gammaproteobacteria</taxon>
        <taxon>Steroidobacterales</taxon>
        <taxon>Steroidobacteraceae</taxon>
        <taxon>Povalibacter</taxon>
    </lineage>
</organism>
<feature type="binding site" evidence="8">
    <location>
        <position position="266"/>
    </location>
    <ligand>
        <name>substrate</name>
    </ligand>
</feature>
<dbReference type="InterPro" id="IPR001967">
    <property type="entry name" value="Peptidase_S11_N"/>
</dbReference>
<dbReference type="PANTHER" id="PTHR21581">
    <property type="entry name" value="D-ALANYL-D-ALANINE CARBOXYPEPTIDASE"/>
    <property type="match status" value="1"/>
</dbReference>
<proteinExistence type="inferred from homology"/>
<dbReference type="PRINTS" id="PR00725">
    <property type="entry name" value="DADACBPTASE1"/>
</dbReference>
<evidence type="ECO:0000256" key="7">
    <source>
        <dbReference type="PIRSR" id="PIRSR618044-1"/>
    </source>
</evidence>
<reference evidence="13 14" key="1">
    <citation type="submission" date="2020-08" db="EMBL/GenBank/DDBJ databases">
        <title>Genomic Encyclopedia of Type Strains, Phase IV (KMG-IV): sequencing the most valuable type-strain genomes for metagenomic binning, comparative biology and taxonomic classification.</title>
        <authorList>
            <person name="Goeker M."/>
        </authorList>
    </citation>
    <scope>NUCLEOTIDE SEQUENCE [LARGE SCALE GENOMIC DNA]</scope>
    <source>
        <strain evidence="13 14">DSM 26723</strain>
    </source>
</reference>
<dbReference type="GO" id="GO:0009002">
    <property type="term" value="F:serine-type D-Ala-D-Ala carboxypeptidase activity"/>
    <property type="evidence" value="ECO:0007669"/>
    <property type="project" value="InterPro"/>
</dbReference>
<keyword evidence="14" id="KW-1185">Reference proteome</keyword>
<dbReference type="NCBIfam" id="NF008668">
    <property type="entry name" value="PRK11669.1"/>
    <property type="match status" value="1"/>
</dbReference>
<dbReference type="Gene3D" id="3.40.710.10">
    <property type="entry name" value="DD-peptidase/beta-lactamase superfamily"/>
    <property type="match status" value="1"/>
</dbReference>
<evidence type="ECO:0000256" key="5">
    <source>
        <dbReference type="ARBA" id="ARBA00022984"/>
    </source>
</evidence>
<dbReference type="GO" id="GO:0006508">
    <property type="term" value="P:proteolysis"/>
    <property type="evidence" value="ECO:0007669"/>
    <property type="project" value="InterPro"/>
</dbReference>
<name>A0A841HUK1_9GAMM</name>
<sequence>MRSFVEGQPAKRPVAKLLLGLVLAALATSSLATVAEPASIAKKPAATATAKKPASPPKKKPAAAPARSGPRGPEIRSSAVLVIDETDSSVLLSKNADVAVPIASITKLMTALVVIESGQALDEVITITKADRAIDQGSHSRLAAGAKLTRGELIHLALMSSENQAAHALGRTYEGGFDAVLHAMNAKAKALGMKRSHFTDTTGLSKGNIASPADLVKLVAATAANPLIAEYSTDPDETLMVGRQPLQYRNTNNLVRKPEWDIVVQKTGYTQAAGRCLVMKTFIEDRPVIMVLMNSFGKYTRTADAIRVRRWMEAGTGATKLASAH</sequence>
<evidence type="ECO:0000313" key="13">
    <source>
        <dbReference type="EMBL" id="MBB6095515.1"/>
    </source>
</evidence>
<dbReference type="PANTHER" id="PTHR21581:SF26">
    <property type="entry name" value="D-ALANYL-D-ALANINE ENDOPEPTIDASE"/>
    <property type="match status" value="1"/>
</dbReference>
<keyword evidence="5" id="KW-0573">Peptidoglycan synthesis</keyword>
<evidence type="ECO:0000256" key="3">
    <source>
        <dbReference type="ARBA" id="ARBA00022801"/>
    </source>
</evidence>
<dbReference type="AlphaFoldDB" id="A0A841HUK1"/>
<feature type="signal peptide" evidence="11">
    <location>
        <begin position="1"/>
        <end position="32"/>
    </location>
</feature>
<evidence type="ECO:0000256" key="4">
    <source>
        <dbReference type="ARBA" id="ARBA00022960"/>
    </source>
</evidence>
<keyword evidence="3 13" id="KW-0378">Hydrolase</keyword>
<evidence type="ECO:0000256" key="10">
    <source>
        <dbReference type="SAM" id="MobiDB-lite"/>
    </source>
</evidence>
<evidence type="ECO:0000256" key="11">
    <source>
        <dbReference type="SAM" id="SignalP"/>
    </source>
</evidence>
<dbReference type="EMBL" id="JACHHZ010000005">
    <property type="protein sequence ID" value="MBB6095515.1"/>
    <property type="molecule type" value="Genomic_DNA"/>
</dbReference>
<comment type="similarity">
    <text evidence="1 9">Belongs to the peptidase S11 family.</text>
</comment>
<dbReference type="GO" id="GO:0009252">
    <property type="term" value="P:peptidoglycan biosynthetic process"/>
    <property type="evidence" value="ECO:0007669"/>
    <property type="project" value="UniProtKB-KW"/>
</dbReference>
<dbReference type="EC" id="3.4.21.-" evidence="13"/>
<dbReference type="GO" id="GO:0071555">
    <property type="term" value="P:cell wall organization"/>
    <property type="evidence" value="ECO:0007669"/>
    <property type="project" value="UniProtKB-KW"/>
</dbReference>
<accession>A0A841HUK1</accession>
<dbReference type="InterPro" id="IPR012338">
    <property type="entry name" value="Beta-lactam/transpept-like"/>
</dbReference>
<evidence type="ECO:0000259" key="12">
    <source>
        <dbReference type="Pfam" id="PF00768"/>
    </source>
</evidence>
<feature type="chain" id="PRO_5032572736" evidence="11">
    <location>
        <begin position="33"/>
        <end position="325"/>
    </location>
</feature>
<evidence type="ECO:0000256" key="8">
    <source>
        <dbReference type="PIRSR" id="PIRSR618044-2"/>
    </source>
</evidence>
<protein>
    <submittedName>
        <fullName evidence="13">D-alanyl-D-alanine endopeptidase (Penicillin-binding protein 7)</fullName>
        <ecNumber evidence="13">3.4.21.-</ecNumber>
    </submittedName>
</protein>
<gene>
    <name evidence="13" type="ORF">HNQ60_004405</name>
</gene>
<dbReference type="SUPFAM" id="SSF56601">
    <property type="entry name" value="beta-lactamase/transpeptidase-like"/>
    <property type="match status" value="1"/>
</dbReference>
<feature type="active site" description="Acyl-ester intermediate" evidence="7">
    <location>
        <position position="104"/>
    </location>
</feature>
<comment type="caution">
    <text evidence="13">The sequence shown here is derived from an EMBL/GenBank/DDBJ whole genome shotgun (WGS) entry which is preliminary data.</text>
</comment>
<evidence type="ECO:0000256" key="6">
    <source>
        <dbReference type="ARBA" id="ARBA00023316"/>
    </source>
</evidence>
<dbReference type="RefSeq" id="WP_184334874.1">
    <property type="nucleotide sequence ID" value="NZ_JACHHZ010000005.1"/>
</dbReference>
<feature type="region of interest" description="Disordered" evidence="10">
    <location>
        <begin position="45"/>
        <end position="73"/>
    </location>
</feature>
<keyword evidence="4" id="KW-0133">Cell shape</keyword>
<keyword evidence="6" id="KW-0961">Cell wall biogenesis/degradation</keyword>
<evidence type="ECO:0000256" key="1">
    <source>
        <dbReference type="ARBA" id="ARBA00007164"/>
    </source>
</evidence>
<evidence type="ECO:0000256" key="2">
    <source>
        <dbReference type="ARBA" id="ARBA00022729"/>
    </source>
</evidence>
<dbReference type="Pfam" id="PF00768">
    <property type="entry name" value="Peptidase_S11"/>
    <property type="match status" value="1"/>
</dbReference>
<evidence type="ECO:0000313" key="14">
    <source>
        <dbReference type="Proteomes" id="UP000588068"/>
    </source>
</evidence>
<dbReference type="InterPro" id="IPR018044">
    <property type="entry name" value="Peptidase_S11"/>
</dbReference>
<dbReference type="Proteomes" id="UP000588068">
    <property type="component" value="Unassembled WGS sequence"/>
</dbReference>
<feature type="active site" description="Proton acceptor" evidence="7">
    <location>
        <position position="107"/>
    </location>
</feature>
<evidence type="ECO:0000256" key="9">
    <source>
        <dbReference type="RuleBase" id="RU004016"/>
    </source>
</evidence>
<dbReference type="GO" id="GO:0008360">
    <property type="term" value="P:regulation of cell shape"/>
    <property type="evidence" value="ECO:0007669"/>
    <property type="project" value="UniProtKB-KW"/>
</dbReference>
<feature type="domain" description="Peptidase S11 D-alanyl-D-alanine carboxypeptidase A N-terminal" evidence="12">
    <location>
        <begin position="71"/>
        <end position="296"/>
    </location>
</feature>
<keyword evidence="2 11" id="KW-0732">Signal</keyword>
<feature type="active site" evidence="7">
    <location>
        <position position="161"/>
    </location>
</feature>